<reference evidence="3 4" key="1">
    <citation type="journal article" date="2021" name="Int. J. Syst. Evol. Microbiol.">
        <title>Novosphingobium decolorationis sp. nov., an aniline blue-decolourizing bacterium isolated from East Pacific sediment.</title>
        <authorList>
            <person name="Chen X."/>
            <person name="Dong B."/>
            <person name="Chen T."/>
            <person name="Ren N."/>
            <person name="Wang J."/>
            <person name="Xu Y."/>
            <person name="Yang J."/>
            <person name="Zhu S."/>
            <person name="Chen J."/>
        </authorList>
    </citation>
    <scope>NUCLEOTIDE SEQUENCE [LARGE SCALE GENOMIC DNA]</scope>
    <source>
        <strain evidence="3 4">502str22</strain>
    </source>
</reference>
<dbReference type="SUPFAM" id="SSF51735">
    <property type="entry name" value="NAD(P)-binding Rossmann-fold domains"/>
    <property type="match status" value="1"/>
</dbReference>
<organism evidence="3 4">
    <name type="scientific">Novosphingobium decolorationis</name>
    <dbReference type="NCBI Taxonomy" id="2698673"/>
    <lineage>
        <taxon>Bacteria</taxon>
        <taxon>Pseudomonadati</taxon>
        <taxon>Pseudomonadota</taxon>
        <taxon>Alphaproteobacteria</taxon>
        <taxon>Sphingomonadales</taxon>
        <taxon>Sphingomonadaceae</taxon>
        <taxon>Novosphingobium</taxon>
    </lineage>
</organism>
<evidence type="ECO:0000313" key="4">
    <source>
        <dbReference type="Proteomes" id="UP000677126"/>
    </source>
</evidence>
<evidence type="ECO:0000256" key="1">
    <source>
        <dbReference type="ARBA" id="ARBA00023027"/>
    </source>
</evidence>
<gene>
    <name evidence="3" type="ORF">HT578_08275</name>
</gene>
<keyword evidence="1" id="KW-0520">NAD</keyword>
<feature type="domain" description="NAD-dependent epimerase/dehydratase" evidence="2">
    <location>
        <begin position="4"/>
        <end position="233"/>
    </location>
</feature>
<accession>A0ABX8EDI0</accession>
<dbReference type="Pfam" id="PF01370">
    <property type="entry name" value="Epimerase"/>
    <property type="match status" value="1"/>
</dbReference>
<evidence type="ECO:0000259" key="2">
    <source>
        <dbReference type="Pfam" id="PF01370"/>
    </source>
</evidence>
<name>A0ABX8EDI0_9SPHN</name>
<dbReference type="InterPro" id="IPR036291">
    <property type="entry name" value="NAD(P)-bd_dom_sf"/>
</dbReference>
<dbReference type="InterPro" id="IPR001509">
    <property type="entry name" value="Epimerase_deHydtase"/>
</dbReference>
<dbReference type="Proteomes" id="UP000677126">
    <property type="component" value="Chromosome"/>
</dbReference>
<sequence>MRFLITGTAGFIGYHLAQRLLGEGHVVTGFDAMTDYYDVTLKERRTALLERAENFRFIKGRLEDFAAVEAAFAEAAPDVVIHLAAQAGVRYSIEAPETYIDSNLKGSWSILEMCRRQRPQHLMLASTSSVYGANEAIPFREADKADEPVSLYAATKKGMEAMAHSYAHLYGIPTTAFRFFTVYGPWGRPDMALFKFVRAMLQDTPIDVYGQGKMARDFTYIDDLVEGITRLSEVPPVAGHPVERPGLVDTLSPIGPYRVVNVGGGQPIALMDFISTIERCLGREARLNMMDMQPGDVPQTYADPALLDALTGYVPQTDLAKGVAAFTQWYLEEYAPQGVSQKG</sequence>
<dbReference type="EMBL" id="CP054856">
    <property type="protein sequence ID" value="QVM86111.1"/>
    <property type="molecule type" value="Genomic_DNA"/>
</dbReference>
<evidence type="ECO:0000313" key="3">
    <source>
        <dbReference type="EMBL" id="QVM86111.1"/>
    </source>
</evidence>
<dbReference type="Gene3D" id="3.40.50.720">
    <property type="entry name" value="NAD(P)-binding Rossmann-like Domain"/>
    <property type="match status" value="1"/>
</dbReference>
<proteinExistence type="predicted"/>
<dbReference type="PRINTS" id="PR01713">
    <property type="entry name" value="NUCEPIMERASE"/>
</dbReference>
<keyword evidence="4" id="KW-1185">Reference proteome</keyword>
<protein>
    <submittedName>
        <fullName evidence="3">NAD-dependent epimerase/dehydratase family protein</fullName>
    </submittedName>
</protein>
<dbReference type="PANTHER" id="PTHR43574">
    <property type="entry name" value="EPIMERASE-RELATED"/>
    <property type="match status" value="1"/>
</dbReference>